<name>A0A5B7IUF5_PORTR</name>
<proteinExistence type="predicted"/>
<gene>
    <name evidence="2" type="ORF">E2C01_079857</name>
</gene>
<keyword evidence="3" id="KW-1185">Reference proteome</keyword>
<protein>
    <submittedName>
        <fullName evidence="2">Uncharacterized protein</fullName>
    </submittedName>
</protein>
<evidence type="ECO:0000313" key="3">
    <source>
        <dbReference type="Proteomes" id="UP000324222"/>
    </source>
</evidence>
<evidence type="ECO:0000313" key="2">
    <source>
        <dbReference type="EMBL" id="MPC85097.1"/>
    </source>
</evidence>
<reference evidence="2 3" key="1">
    <citation type="submission" date="2019-05" db="EMBL/GenBank/DDBJ databases">
        <title>Another draft genome of Portunus trituberculatus and its Hox gene families provides insights of decapod evolution.</title>
        <authorList>
            <person name="Jeong J.-H."/>
            <person name="Song I."/>
            <person name="Kim S."/>
            <person name="Choi T."/>
            <person name="Kim D."/>
            <person name="Ryu S."/>
            <person name="Kim W."/>
        </authorList>
    </citation>
    <scope>NUCLEOTIDE SEQUENCE [LARGE SCALE GENOMIC DNA]</scope>
    <source>
        <tissue evidence="2">Muscle</tissue>
    </source>
</reference>
<comment type="caution">
    <text evidence="2">The sequence shown here is derived from an EMBL/GenBank/DDBJ whole genome shotgun (WGS) entry which is preliminary data.</text>
</comment>
<dbReference type="Proteomes" id="UP000324222">
    <property type="component" value="Unassembled WGS sequence"/>
</dbReference>
<organism evidence="2 3">
    <name type="scientific">Portunus trituberculatus</name>
    <name type="common">Swimming crab</name>
    <name type="synonym">Neptunus trituberculatus</name>
    <dbReference type="NCBI Taxonomy" id="210409"/>
    <lineage>
        <taxon>Eukaryota</taxon>
        <taxon>Metazoa</taxon>
        <taxon>Ecdysozoa</taxon>
        <taxon>Arthropoda</taxon>
        <taxon>Crustacea</taxon>
        <taxon>Multicrustacea</taxon>
        <taxon>Malacostraca</taxon>
        <taxon>Eumalacostraca</taxon>
        <taxon>Eucarida</taxon>
        <taxon>Decapoda</taxon>
        <taxon>Pleocyemata</taxon>
        <taxon>Brachyura</taxon>
        <taxon>Eubrachyura</taxon>
        <taxon>Portunoidea</taxon>
        <taxon>Portunidae</taxon>
        <taxon>Portuninae</taxon>
        <taxon>Portunus</taxon>
    </lineage>
</organism>
<dbReference type="EMBL" id="VSRR010067325">
    <property type="protein sequence ID" value="MPC85097.1"/>
    <property type="molecule type" value="Genomic_DNA"/>
</dbReference>
<evidence type="ECO:0000256" key="1">
    <source>
        <dbReference type="SAM" id="MobiDB-lite"/>
    </source>
</evidence>
<accession>A0A5B7IUF5</accession>
<sequence length="109" mass="10678">MGVGGSCQRGRAVTIAGVRVGVGGVGVGGVVGAGYEVVEPSVHFVGGGVERGWQVLSSRRGDLHAGGDQEEEGGGGGGGTGGGGGPLASTHFTAHHHHKQQQARATVEE</sequence>
<feature type="compositionally biased region" description="Gly residues" evidence="1">
    <location>
        <begin position="74"/>
        <end position="86"/>
    </location>
</feature>
<feature type="region of interest" description="Disordered" evidence="1">
    <location>
        <begin position="59"/>
        <end position="109"/>
    </location>
</feature>
<dbReference type="AlphaFoldDB" id="A0A5B7IUF5"/>